<evidence type="ECO:0000313" key="1">
    <source>
        <dbReference type="EMBL" id="MDY3558491.1"/>
    </source>
</evidence>
<dbReference type="InterPro" id="IPR014338">
    <property type="entry name" value="CHP02996_rpt-companion-dom"/>
</dbReference>
<accession>A0ABU5EXR8</accession>
<protein>
    <submittedName>
        <fullName evidence="1">TIGR02996 domain-containing protein</fullName>
    </submittedName>
</protein>
<dbReference type="EMBL" id="JAXBLV010000034">
    <property type="protein sequence ID" value="MDY3558491.1"/>
    <property type="molecule type" value="Genomic_DNA"/>
</dbReference>
<gene>
    <name evidence="1" type="ORF">R5W23_005609</name>
</gene>
<evidence type="ECO:0000313" key="2">
    <source>
        <dbReference type="Proteomes" id="UP001272242"/>
    </source>
</evidence>
<dbReference type="Proteomes" id="UP001272242">
    <property type="component" value="Unassembled WGS sequence"/>
</dbReference>
<reference evidence="2" key="1">
    <citation type="journal article" date="2023" name="Mar. Drugs">
        <title>Gemmata algarum, a Novel Planctomycete Isolated from an Algal Mat, Displays Antimicrobial Activity.</title>
        <authorList>
            <person name="Kumar G."/>
            <person name="Kallscheuer N."/>
            <person name="Kashif M."/>
            <person name="Ahamad S."/>
            <person name="Jagadeeshwari U."/>
            <person name="Pannikurungottu S."/>
            <person name="Haufschild T."/>
            <person name="Kabuu M."/>
            <person name="Sasikala C."/>
            <person name="Jogler C."/>
            <person name="Ramana C."/>
        </authorList>
    </citation>
    <scope>NUCLEOTIDE SEQUENCE [LARGE SCALE GENOMIC DNA]</scope>
    <source>
        <strain evidence="2">JC673</strain>
    </source>
</reference>
<proteinExistence type="predicted"/>
<dbReference type="RefSeq" id="WP_320685401.1">
    <property type="nucleotide sequence ID" value="NZ_JAXBLV010000034.1"/>
</dbReference>
<comment type="caution">
    <text evidence="1">The sequence shown here is derived from an EMBL/GenBank/DDBJ whole genome shotgun (WGS) entry which is preliminary data.</text>
</comment>
<name>A0ABU5EXR8_9BACT</name>
<keyword evidence="2" id="KW-1185">Reference proteome</keyword>
<organism evidence="1 2">
    <name type="scientific">Gemmata algarum</name>
    <dbReference type="NCBI Taxonomy" id="2975278"/>
    <lineage>
        <taxon>Bacteria</taxon>
        <taxon>Pseudomonadati</taxon>
        <taxon>Planctomycetota</taxon>
        <taxon>Planctomycetia</taxon>
        <taxon>Gemmatales</taxon>
        <taxon>Gemmataceae</taxon>
        <taxon>Gemmata</taxon>
    </lineage>
</organism>
<sequence>MTADERGFLATLDTNPNDHTARAAYADWLDEQGRRYEAALERGRAGLSEVYFKIRRKSDGLFSEGAEPRGVKKWSALGKMWPKLHVLQAHLISYVKHHRPALRRDRCAVQRRHALERH</sequence>
<dbReference type="NCBIfam" id="TIGR02996">
    <property type="entry name" value="rpt_mate_G_obs"/>
    <property type="match status" value="1"/>
</dbReference>